<name>A0A2S7I5F8_9FLAO</name>
<dbReference type="AlphaFoldDB" id="A0A2S7I5F8"/>
<evidence type="ECO:0000313" key="2">
    <source>
        <dbReference type="Proteomes" id="UP000238565"/>
    </source>
</evidence>
<proteinExistence type="predicted"/>
<sequence length="94" mass="10315">MVLTMVPCSDAAKGLGEKVCLAENVHLEQGQDQHADLCTPFCVCNCCGMSMTVMLLKKLLPEKIALLIKDTLPEKNYNYAVLHTVGIWQPPKIG</sequence>
<accession>A0A2S7I5F8</accession>
<dbReference type="Pfam" id="PF20365">
    <property type="entry name" value="DUF6660"/>
    <property type="match status" value="1"/>
</dbReference>
<evidence type="ECO:0000313" key="1">
    <source>
        <dbReference type="EMBL" id="PPZ91794.1"/>
    </source>
</evidence>
<dbReference type="Proteomes" id="UP000238565">
    <property type="component" value="Unassembled WGS sequence"/>
</dbReference>
<reference evidence="1 2" key="1">
    <citation type="submission" date="2018-02" db="EMBL/GenBank/DDBJ databases">
        <title>Draft genome sequence of bacterial isolates from marine environment.</title>
        <authorList>
            <person name="Singh S.K."/>
            <person name="Hill R."/>
            <person name="Major S."/>
            <person name="Cai H."/>
            <person name="Li Y."/>
        </authorList>
    </citation>
    <scope>NUCLEOTIDE SEQUENCE [LARGE SCALE GENOMIC DNA]</scope>
    <source>
        <strain evidence="1 2">IMET F</strain>
    </source>
</reference>
<protein>
    <submittedName>
        <fullName evidence="1">Uncharacterized protein</fullName>
    </submittedName>
</protein>
<organism evidence="1 2">
    <name type="scientific">Cloacibacterium normanense</name>
    <dbReference type="NCBI Taxonomy" id="237258"/>
    <lineage>
        <taxon>Bacteria</taxon>
        <taxon>Pseudomonadati</taxon>
        <taxon>Bacteroidota</taxon>
        <taxon>Flavobacteriia</taxon>
        <taxon>Flavobacteriales</taxon>
        <taxon>Weeksellaceae</taxon>
    </lineage>
</organism>
<comment type="caution">
    <text evidence="1">The sequence shown here is derived from an EMBL/GenBank/DDBJ whole genome shotgun (WGS) entry which is preliminary data.</text>
</comment>
<dbReference type="InterPro" id="IPR046601">
    <property type="entry name" value="DUF6660"/>
</dbReference>
<gene>
    <name evidence="1" type="ORF">C3729_06960</name>
</gene>
<dbReference type="EMBL" id="PTPZ01000003">
    <property type="protein sequence ID" value="PPZ91794.1"/>
    <property type="molecule type" value="Genomic_DNA"/>
</dbReference>